<organism evidence="2 3">
    <name type="scientific">Raphanus sativus</name>
    <name type="common">Radish</name>
    <name type="synonym">Raphanus raphanistrum var. sativus</name>
    <dbReference type="NCBI Taxonomy" id="3726"/>
    <lineage>
        <taxon>Eukaryota</taxon>
        <taxon>Viridiplantae</taxon>
        <taxon>Streptophyta</taxon>
        <taxon>Embryophyta</taxon>
        <taxon>Tracheophyta</taxon>
        <taxon>Spermatophyta</taxon>
        <taxon>Magnoliopsida</taxon>
        <taxon>eudicotyledons</taxon>
        <taxon>Gunneridae</taxon>
        <taxon>Pentapetalae</taxon>
        <taxon>rosids</taxon>
        <taxon>malvids</taxon>
        <taxon>Brassicales</taxon>
        <taxon>Brassicaceae</taxon>
        <taxon>Brassiceae</taxon>
        <taxon>Raphanus</taxon>
    </lineage>
</organism>
<evidence type="ECO:0000256" key="1">
    <source>
        <dbReference type="SAM" id="MobiDB-lite"/>
    </source>
</evidence>
<accession>A0A6J0MMA4</accession>
<gene>
    <name evidence="3" type="primary">LOC108844807</name>
</gene>
<dbReference type="PANTHER" id="PTHR34660:SF7">
    <property type="entry name" value="DNA LIGASE-LIKE PROTEIN"/>
    <property type="match status" value="1"/>
</dbReference>
<dbReference type="AlphaFoldDB" id="A0A6J0MMA4"/>
<proteinExistence type="predicted"/>
<sequence length="275" mass="31176">MPRYFTCPPPVYARNWANGQNLVESTKIERPIIASKKAHRKEKKERKREKNEKTIEHLYLRTKQVCDESEQLERSCLTEEHDKYLSDGSQDSKKRRREASPAVESNIKATPVTGNPLRIRFVFKKPKESEVVVPQVPQEEDLVCSTSGADQPSKISSSVLGHQENLLSPSLESDKTAAILSESKKKKKHKASKESRYCSLFDEPAPPSFSMEEDGSNSDDDWLFSARPKENISTKSIIMKEDVVMDLQKSGESCFPSSQFLSEVGIFSLPYTVLF</sequence>
<evidence type="ECO:0000313" key="2">
    <source>
        <dbReference type="Proteomes" id="UP000504610"/>
    </source>
</evidence>
<reference evidence="2" key="1">
    <citation type="journal article" date="2019" name="Database">
        <title>The radish genome database (RadishGD): an integrated information resource for radish genomics.</title>
        <authorList>
            <person name="Yu H.J."/>
            <person name="Baek S."/>
            <person name="Lee Y.J."/>
            <person name="Cho A."/>
            <person name="Mun J.H."/>
        </authorList>
    </citation>
    <scope>NUCLEOTIDE SEQUENCE [LARGE SCALE GENOMIC DNA]</scope>
    <source>
        <strain evidence="2">cv. WK10039</strain>
    </source>
</reference>
<reference evidence="3" key="2">
    <citation type="submission" date="2025-08" db="UniProtKB">
        <authorList>
            <consortium name="RefSeq"/>
        </authorList>
    </citation>
    <scope>IDENTIFICATION</scope>
    <source>
        <tissue evidence="3">Leaf</tissue>
    </source>
</reference>
<dbReference type="GeneID" id="108844807"/>
<feature type="compositionally biased region" description="Basic residues" evidence="1">
    <location>
        <begin position="36"/>
        <end position="47"/>
    </location>
</feature>
<keyword evidence="2" id="KW-1185">Reference proteome</keyword>
<feature type="region of interest" description="Disordered" evidence="1">
    <location>
        <begin position="33"/>
        <end position="53"/>
    </location>
</feature>
<protein>
    <submittedName>
        <fullName evidence="3">Uncharacterized protein LOC108844807 isoform X1</fullName>
    </submittedName>
</protein>
<dbReference type="PANTHER" id="PTHR34660">
    <property type="entry name" value="MYB-LIKE PROTEIN X"/>
    <property type="match status" value="1"/>
</dbReference>
<name>A0A6J0MMA4_RAPSA</name>
<dbReference type="OrthoDB" id="778084at2759"/>
<feature type="region of interest" description="Disordered" evidence="1">
    <location>
        <begin position="81"/>
        <end position="109"/>
    </location>
</feature>
<dbReference type="Proteomes" id="UP000504610">
    <property type="component" value="Chromosome 1"/>
</dbReference>
<dbReference type="KEGG" id="rsz:108844807"/>
<evidence type="ECO:0000313" key="3">
    <source>
        <dbReference type="RefSeq" id="XP_018473625.2"/>
    </source>
</evidence>
<dbReference type="RefSeq" id="XP_018473625.2">
    <property type="nucleotide sequence ID" value="XM_018618123.2"/>
</dbReference>